<reference key="1">
    <citation type="journal article" date="2007" name="Nature">
        <title>The medaka draft genome and insights into vertebrate genome evolution.</title>
        <authorList>
            <person name="Kasahara M."/>
            <person name="Naruse K."/>
            <person name="Sasaki S."/>
            <person name="Nakatani Y."/>
            <person name="Qu W."/>
            <person name="Ahsan B."/>
            <person name="Yamada T."/>
            <person name="Nagayasu Y."/>
            <person name="Doi K."/>
            <person name="Kasai Y."/>
            <person name="Jindo T."/>
            <person name="Kobayashi D."/>
            <person name="Shimada A."/>
            <person name="Toyoda A."/>
            <person name="Kuroki Y."/>
            <person name="Fujiyama A."/>
            <person name="Sasaki T."/>
            <person name="Shimizu A."/>
            <person name="Asakawa S."/>
            <person name="Shimizu N."/>
            <person name="Hashimoto S."/>
            <person name="Yang J."/>
            <person name="Lee Y."/>
            <person name="Matsushima K."/>
            <person name="Sugano S."/>
            <person name="Sakaizumi M."/>
            <person name="Narita T."/>
            <person name="Ohishi K."/>
            <person name="Haga S."/>
            <person name="Ohta F."/>
            <person name="Nomoto H."/>
            <person name="Nogata K."/>
            <person name="Morishita T."/>
            <person name="Endo T."/>
            <person name="Shin-I T."/>
            <person name="Takeda H."/>
            <person name="Morishita S."/>
            <person name="Kohara Y."/>
        </authorList>
    </citation>
    <scope>NUCLEOTIDE SEQUENCE [LARGE SCALE GENOMIC DNA]</scope>
    <source>
        <strain>Hd-rR</strain>
    </source>
</reference>
<evidence type="ECO:0000313" key="3">
    <source>
        <dbReference type="Proteomes" id="UP000265200"/>
    </source>
</evidence>
<protein>
    <recommendedName>
        <fullName evidence="4">Plac8 onzin related protein 2</fullName>
    </recommendedName>
</protein>
<sequence length="154" mass="17544">MSKLVISQPQPVMESRESQEWTSEVCDCFKDLPQCCFAFWCFPCFACVTSKKFGEHLCLPLLEFCFGSLIPPITLATRVSMRHRYGIKVSRFLTGGFTLQPHVLHDLNPVCGLQGTICRDCVYSTFCTPCVWCQMAREMKSREITVVMTNAKHT</sequence>
<dbReference type="Pfam" id="PF04749">
    <property type="entry name" value="PLAC8"/>
    <property type="match status" value="1"/>
</dbReference>
<comment type="similarity">
    <text evidence="1">Belongs to the cornifelin family.</text>
</comment>
<evidence type="ECO:0000313" key="2">
    <source>
        <dbReference type="Ensembl" id="ENSORLP00015030434.1"/>
    </source>
</evidence>
<accession>A0A3P9JDV1</accession>
<name>A0A3P9JDV1_ORYLA</name>
<dbReference type="InterPro" id="IPR006461">
    <property type="entry name" value="PLAC_motif_containing"/>
</dbReference>
<reference evidence="2 3" key="2">
    <citation type="submission" date="2017-04" db="EMBL/GenBank/DDBJ databases">
        <title>CpG methylation of centromeres and impact of large insertions on vertebrate speciation.</title>
        <authorList>
            <person name="Ichikawa K."/>
            <person name="Yoshimura J."/>
            <person name="Morishita S."/>
        </authorList>
    </citation>
    <scope>NUCLEOTIDE SEQUENCE</scope>
    <source>
        <strain evidence="2 3">HSOK</strain>
    </source>
</reference>
<evidence type="ECO:0008006" key="4">
    <source>
        <dbReference type="Google" id="ProtNLM"/>
    </source>
</evidence>
<proteinExistence type="inferred from homology"/>
<reference evidence="2" key="4">
    <citation type="submission" date="2025-09" db="UniProtKB">
        <authorList>
            <consortium name="Ensembl"/>
        </authorList>
    </citation>
    <scope>IDENTIFICATION</scope>
    <source>
        <strain evidence="2">HSOK</strain>
    </source>
</reference>
<reference evidence="2" key="3">
    <citation type="submission" date="2025-08" db="UniProtKB">
        <authorList>
            <consortium name="Ensembl"/>
        </authorList>
    </citation>
    <scope>IDENTIFICATION</scope>
    <source>
        <strain evidence="2">HSOK</strain>
    </source>
</reference>
<dbReference type="Proteomes" id="UP000265200">
    <property type="component" value="Chromosome 14"/>
</dbReference>
<organism evidence="2 3">
    <name type="scientific">Oryzias latipes</name>
    <name type="common">Japanese rice fish</name>
    <name type="synonym">Japanese killifish</name>
    <dbReference type="NCBI Taxonomy" id="8090"/>
    <lineage>
        <taxon>Eukaryota</taxon>
        <taxon>Metazoa</taxon>
        <taxon>Chordata</taxon>
        <taxon>Craniata</taxon>
        <taxon>Vertebrata</taxon>
        <taxon>Euteleostomi</taxon>
        <taxon>Actinopterygii</taxon>
        <taxon>Neopterygii</taxon>
        <taxon>Teleostei</taxon>
        <taxon>Neoteleostei</taxon>
        <taxon>Acanthomorphata</taxon>
        <taxon>Ovalentaria</taxon>
        <taxon>Atherinomorphae</taxon>
        <taxon>Beloniformes</taxon>
        <taxon>Adrianichthyidae</taxon>
        <taxon>Oryziinae</taxon>
        <taxon>Oryzias</taxon>
    </lineage>
</organism>
<dbReference type="PANTHER" id="PTHR15907">
    <property type="entry name" value="DUF614 FAMILY PROTEIN-RELATED"/>
    <property type="match status" value="1"/>
</dbReference>
<dbReference type="Ensembl" id="ENSORLT00015032978.1">
    <property type="protein sequence ID" value="ENSORLP00015030434.1"/>
    <property type="gene ID" value="ENSORLG00015014118.1"/>
</dbReference>
<dbReference type="AlphaFoldDB" id="A0A3P9JDV1"/>
<evidence type="ECO:0000256" key="1">
    <source>
        <dbReference type="ARBA" id="ARBA00009024"/>
    </source>
</evidence>
<dbReference type="NCBIfam" id="TIGR01571">
    <property type="entry name" value="A_thal_Cys_rich"/>
    <property type="match status" value="1"/>
</dbReference>